<proteinExistence type="predicted"/>
<protein>
    <submittedName>
        <fullName evidence="2">Uncharacterized protein</fullName>
    </submittedName>
</protein>
<comment type="caution">
    <text evidence="2">The sequence shown here is derived from an EMBL/GenBank/DDBJ whole genome shotgun (WGS) entry which is preliminary data.</text>
</comment>
<evidence type="ECO:0000313" key="2">
    <source>
        <dbReference type="EMBL" id="KAK9003686.1"/>
    </source>
</evidence>
<dbReference type="EMBL" id="JBBPBN010000033">
    <property type="protein sequence ID" value="KAK9003686.1"/>
    <property type="molecule type" value="Genomic_DNA"/>
</dbReference>
<keyword evidence="3" id="KW-1185">Reference proteome</keyword>
<accession>A0ABR2QSP0</accession>
<organism evidence="2 3">
    <name type="scientific">Hibiscus sabdariffa</name>
    <name type="common">roselle</name>
    <dbReference type="NCBI Taxonomy" id="183260"/>
    <lineage>
        <taxon>Eukaryota</taxon>
        <taxon>Viridiplantae</taxon>
        <taxon>Streptophyta</taxon>
        <taxon>Embryophyta</taxon>
        <taxon>Tracheophyta</taxon>
        <taxon>Spermatophyta</taxon>
        <taxon>Magnoliopsida</taxon>
        <taxon>eudicotyledons</taxon>
        <taxon>Gunneridae</taxon>
        <taxon>Pentapetalae</taxon>
        <taxon>rosids</taxon>
        <taxon>malvids</taxon>
        <taxon>Malvales</taxon>
        <taxon>Malvaceae</taxon>
        <taxon>Malvoideae</taxon>
        <taxon>Hibiscus</taxon>
    </lineage>
</organism>
<sequence>MTLVPTQLVSKSTPTTSISHQCDPQLSNKVPVSNDSEATTCDNIVQQHRNEDLTTDRCVPENAVIDHEVTPNSTSDEPVANVPIEPTANVPVAPVTCDPVVHTDGHNEVHDDTYKVVPTSAHFDNVMPACEVAHEDSISHNHTDA</sequence>
<name>A0ABR2QSP0_9ROSI</name>
<reference evidence="2 3" key="1">
    <citation type="journal article" date="2024" name="G3 (Bethesda)">
        <title>Genome assembly of Hibiscus sabdariffa L. provides insights into metabolisms of medicinal natural products.</title>
        <authorList>
            <person name="Kim T."/>
        </authorList>
    </citation>
    <scope>NUCLEOTIDE SEQUENCE [LARGE SCALE GENOMIC DNA]</scope>
    <source>
        <strain evidence="2">TK-2024</strain>
        <tissue evidence="2">Old leaves</tissue>
    </source>
</reference>
<evidence type="ECO:0000256" key="1">
    <source>
        <dbReference type="SAM" id="MobiDB-lite"/>
    </source>
</evidence>
<gene>
    <name evidence="2" type="ORF">V6N11_084319</name>
</gene>
<dbReference type="Proteomes" id="UP001396334">
    <property type="component" value="Unassembled WGS sequence"/>
</dbReference>
<feature type="region of interest" description="Disordered" evidence="1">
    <location>
        <begin position="1"/>
        <end position="26"/>
    </location>
</feature>
<evidence type="ECO:0000313" key="3">
    <source>
        <dbReference type="Proteomes" id="UP001396334"/>
    </source>
</evidence>